<evidence type="ECO:0000313" key="2">
    <source>
        <dbReference type="Proteomes" id="UP000321379"/>
    </source>
</evidence>
<dbReference type="InterPro" id="IPR023393">
    <property type="entry name" value="START-like_dom_sf"/>
</dbReference>
<keyword evidence="2" id="KW-1185">Reference proteome</keyword>
<accession>A0A5C8UNB6</accession>
<dbReference type="InterPro" id="IPR019587">
    <property type="entry name" value="Polyketide_cyclase/dehydratase"/>
</dbReference>
<dbReference type="RefSeq" id="WP_147783767.1">
    <property type="nucleotide sequence ID" value="NZ_VRMG01000008.1"/>
</dbReference>
<comment type="caution">
    <text evidence="1">The sequence shown here is derived from an EMBL/GenBank/DDBJ whole genome shotgun (WGS) entry which is preliminary data.</text>
</comment>
<dbReference type="EMBL" id="VRMG01000008">
    <property type="protein sequence ID" value="TXN29723.1"/>
    <property type="molecule type" value="Genomic_DNA"/>
</dbReference>
<organism evidence="1 2">
    <name type="scientific">Lacisediminihabitans profunda</name>
    <dbReference type="NCBI Taxonomy" id="2594790"/>
    <lineage>
        <taxon>Bacteria</taxon>
        <taxon>Bacillati</taxon>
        <taxon>Actinomycetota</taxon>
        <taxon>Actinomycetes</taxon>
        <taxon>Micrococcales</taxon>
        <taxon>Microbacteriaceae</taxon>
        <taxon>Lacisediminihabitans</taxon>
    </lineage>
</organism>
<gene>
    <name evidence="1" type="ORF">FVP33_11250</name>
</gene>
<dbReference type="SUPFAM" id="SSF55961">
    <property type="entry name" value="Bet v1-like"/>
    <property type="match status" value="1"/>
</dbReference>
<reference evidence="1 2" key="1">
    <citation type="submission" date="2019-08" db="EMBL/GenBank/DDBJ databases">
        <title>Bacterial whole genome sequence for Glaciihabitans sp. CHu50b-6-2.</title>
        <authorList>
            <person name="Jin L."/>
        </authorList>
    </citation>
    <scope>NUCLEOTIDE SEQUENCE [LARGE SCALE GENOMIC DNA]</scope>
    <source>
        <strain evidence="1 2">CHu50b-6-2</strain>
    </source>
</reference>
<sequence>MVRITNTIDINAPTQRVYVALRSLEAYPTWLRHSPVYHGTKMRTSPAAGPLTYEDSTMVGRMRGELVEDVPDHALQFHQNKPSGSLDALIRYDLDDAGGGTHLTRVGELTTRGMFRIVQPILLRMAAAESERTMKSLKAHLEQPV</sequence>
<protein>
    <submittedName>
        <fullName evidence="1">SRPBCC family protein</fullName>
    </submittedName>
</protein>
<evidence type="ECO:0000313" key="1">
    <source>
        <dbReference type="EMBL" id="TXN29723.1"/>
    </source>
</evidence>
<dbReference type="CDD" id="cd07812">
    <property type="entry name" value="SRPBCC"/>
    <property type="match status" value="1"/>
</dbReference>
<proteinExistence type="predicted"/>
<dbReference type="Gene3D" id="3.30.530.20">
    <property type="match status" value="1"/>
</dbReference>
<dbReference type="AlphaFoldDB" id="A0A5C8UNB6"/>
<name>A0A5C8UNB6_9MICO</name>
<dbReference type="Pfam" id="PF10604">
    <property type="entry name" value="Polyketide_cyc2"/>
    <property type="match status" value="1"/>
</dbReference>
<dbReference type="Proteomes" id="UP000321379">
    <property type="component" value="Unassembled WGS sequence"/>
</dbReference>